<dbReference type="Proteomes" id="UP000063699">
    <property type="component" value="Chromosome"/>
</dbReference>
<protein>
    <submittedName>
        <fullName evidence="2">Uncharacterized protein</fullName>
    </submittedName>
</protein>
<accession>A0A0N9HUY3</accession>
<evidence type="ECO:0000313" key="2">
    <source>
        <dbReference type="EMBL" id="ALG07309.1"/>
    </source>
</evidence>
<organism evidence="2 3">
    <name type="scientific">Kibdelosporangium phytohabitans</name>
    <dbReference type="NCBI Taxonomy" id="860235"/>
    <lineage>
        <taxon>Bacteria</taxon>
        <taxon>Bacillati</taxon>
        <taxon>Actinomycetota</taxon>
        <taxon>Actinomycetes</taxon>
        <taxon>Pseudonocardiales</taxon>
        <taxon>Pseudonocardiaceae</taxon>
        <taxon>Kibdelosporangium</taxon>
    </lineage>
</organism>
<dbReference type="RefSeq" id="WP_054289277.1">
    <property type="nucleotide sequence ID" value="NZ_CP012752.1"/>
</dbReference>
<dbReference type="AlphaFoldDB" id="A0A0N9HUY3"/>
<dbReference type="EMBL" id="CP012752">
    <property type="protein sequence ID" value="ALG07309.1"/>
    <property type="molecule type" value="Genomic_DNA"/>
</dbReference>
<feature type="compositionally biased region" description="Low complexity" evidence="1">
    <location>
        <begin position="26"/>
        <end position="35"/>
    </location>
</feature>
<sequence>MTTSAKETFLPEGDAPVELAENHTADPALPVDPTLPVVPPEQDEHEHVHTTDCTGSCPEKKP</sequence>
<evidence type="ECO:0000256" key="1">
    <source>
        <dbReference type="SAM" id="MobiDB-lite"/>
    </source>
</evidence>
<keyword evidence="3" id="KW-1185">Reference proteome</keyword>
<reference evidence="2 3" key="1">
    <citation type="submission" date="2015-07" db="EMBL/GenBank/DDBJ databases">
        <title>Genome sequencing of Kibdelosporangium phytohabitans.</title>
        <authorList>
            <person name="Qin S."/>
            <person name="Xing K."/>
        </authorList>
    </citation>
    <scope>NUCLEOTIDE SEQUENCE [LARGE SCALE GENOMIC DNA]</scope>
    <source>
        <strain evidence="2 3">KLBMP1111</strain>
    </source>
</reference>
<name>A0A0N9HUY3_9PSEU</name>
<feature type="region of interest" description="Disordered" evidence="1">
    <location>
        <begin position="26"/>
        <end position="62"/>
    </location>
</feature>
<evidence type="ECO:0000313" key="3">
    <source>
        <dbReference type="Proteomes" id="UP000063699"/>
    </source>
</evidence>
<dbReference type="KEGG" id="kphy:AOZ06_10590"/>
<gene>
    <name evidence="2" type="ORF">AOZ06_10590</name>
</gene>
<proteinExistence type="predicted"/>